<accession>A0A8I0FTR3</accession>
<evidence type="ECO:0000256" key="1">
    <source>
        <dbReference type="ARBA" id="ARBA00023002"/>
    </source>
</evidence>
<dbReference type="SUPFAM" id="SSF51735">
    <property type="entry name" value="NAD(P)-binding Rossmann-fold domains"/>
    <property type="match status" value="1"/>
</dbReference>
<dbReference type="InterPro" id="IPR013149">
    <property type="entry name" value="ADH-like_C"/>
</dbReference>
<dbReference type="Gene3D" id="3.90.180.10">
    <property type="entry name" value="Medium-chain alcohol dehydrogenases, catalytic domain"/>
    <property type="match status" value="1"/>
</dbReference>
<dbReference type="GO" id="GO:0016628">
    <property type="term" value="F:oxidoreductase activity, acting on the CH-CH group of donors, NAD or NADP as acceptor"/>
    <property type="evidence" value="ECO:0007669"/>
    <property type="project" value="InterPro"/>
</dbReference>
<dbReference type="InterPro" id="IPR041694">
    <property type="entry name" value="ADH_N_2"/>
</dbReference>
<protein>
    <submittedName>
        <fullName evidence="3">NADP-dependent oxidoreductase</fullName>
    </submittedName>
</protein>
<dbReference type="SUPFAM" id="SSF50129">
    <property type="entry name" value="GroES-like"/>
    <property type="match status" value="1"/>
</dbReference>
<evidence type="ECO:0000259" key="2">
    <source>
        <dbReference type="SMART" id="SM00829"/>
    </source>
</evidence>
<gene>
    <name evidence="3" type="ORF">IDH50_04210</name>
</gene>
<evidence type="ECO:0000313" key="3">
    <source>
        <dbReference type="EMBL" id="MBD1269428.1"/>
    </source>
</evidence>
<dbReference type="CDD" id="cd05288">
    <property type="entry name" value="PGDH"/>
    <property type="match status" value="1"/>
</dbReference>
<dbReference type="InterPro" id="IPR036291">
    <property type="entry name" value="NAD(P)-bd_dom_sf"/>
</dbReference>
<dbReference type="AlphaFoldDB" id="A0A8I0FTR3"/>
<dbReference type="Proteomes" id="UP000659061">
    <property type="component" value="Unassembled WGS sequence"/>
</dbReference>
<dbReference type="Pfam" id="PF16884">
    <property type="entry name" value="ADH_N_2"/>
    <property type="match status" value="1"/>
</dbReference>
<dbReference type="RefSeq" id="WP_179422496.1">
    <property type="nucleotide sequence ID" value="NZ_BAAAMP010000002.1"/>
</dbReference>
<sequence>MRTSMTTTTREIHLAQRPTGLPGPETYRFVERELRELRDGDVLVENIVLTVDPYMRPRMNDVKSYVPPFKLDHALDGGAVGVVVESRSESLPVGTVVRHGLGWREHAVLADQYATKLDLNGLPTSYFLGVLGMPGHTAYAGLFDVAAFQPGDSVFVSAAAGAVGSLVGQFARLAGAERVVGSAGSAEKVALLTDELKFDAAINYKDGDVMGQVGQAFPDGFDVYFDNVGGDHLEAALEHINERGRMALCGSISGYNDPKASGPRNMFKAVGKRLTLRGFIVSDHESLRPEFEQKVGQWLRDGDLTYNETTWNGLDAMPEAFVGLLTGANTGKAIVRLREDPTA</sequence>
<keyword evidence="1" id="KW-0560">Oxidoreductase</keyword>
<dbReference type="PANTHER" id="PTHR43205:SF7">
    <property type="entry name" value="PROSTAGLANDIN REDUCTASE 1"/>
    <property type="match status" value="1"/>
</dbReference>
<dbReference type="Pfam" id="PF00107">
    <property type="entry name" value="ADH_zinc_N"/>
    <property type="match status" value="1"/>
</dbReference>
<dbReference type="SMART" id="SM00829">
    <property type="entry name" value="PKS_ER"/>
    <property type="match status" value="1"/>
</dbReference>
<proteinExistence type="predicted"/>
<dbReference type="FunFam" id="3.40.50.720:FF:000121">
    <property type="entry name" value="Prostaglandin reductase 2"/>
    <property type="match status" value="1"/>
</dbReference>
<dbReference type="InterPro" id="IPR045010">
    <property type="entry name" value="MDR_fam"/>
</dbReference>
<dbReference type="PANTHER" id="PTHR43205">
    <property type="entry name" value="PROSTAGLANDIN REDUCTASE"/>
    <property type="match status" value="1"/>
</dbReference>
<dbReference type="InterPro" id="IPR020843">
    <property type="entry name" value="ER"/>
</dbReference>
<dbReference type="Gene3D" id="3.40.50.720">
    <property type="entry name" value="NAD(P)-binding Rossmann-like Domain"/>
    <property type="match status" value="1"/>
</dbReference>
<comment type="caution">
    <text evidence="3">The sequence shown here is derived from an EMBL/GenBank/DDBJ whole genome shotgun (WGS) entry which is preliminary data.</text>
</comment>
<reference evidence="3" key="1">
    <citation type="submission" date="2020-09" db="EMBL/GenBank/DDBJ databases">
        <title>Novel species in genus Aeromicrobium.</title>
        <authorList>
            <person name="Zhang G."/>
        </authorList>
    </citation>
    <scope>NUCLEOTIDE SEQUENCE</scope>
    <source>
        <strain evidence="3">SSW1-57</strain>
    </source>
</reference>
<name>A0A8I0FTR3_9ACTN</name>
<dbReference type="EMBL" id="JACWMT010000001">
    <property type="protein sequence ID" value="MBD1269428.1"/>
    <property type="molecule type" value="Genomic_DNA"/>
</dbReference>
<dbReference type="InterPro" id="IPR011032">
    <property type="entry name" value="GroES-like_sf"/>
</dbReference>
<organism evidence="3 4">
    <name type="scientific">Aeromicrobium tamlense</name>
    <dbReference type="NCBI Taxonomy" id="375541"/>
    <lineage>
        <taxon>Bacteria</taxon>
        <taxon>Bacillati</taxon>
        <taxon>Actinomycetota</taxon>
        <taxon>Actinomycetes</taxon>
        <taxon>Propionibacteriales</taxon>
        <taxon>Nocardioidaceae</taxon>
        <taxon>Aeromicrobium</taxon>
    </lineage>
</organism>
<evidence type="ECO:0000313" key="4">
    <source>
        <dbReference type="Proteomes" id="UP000659061"/>
    </source>
</evidence>
<feature type="domain" description="Enoyl reductase (ER)" evidence="2">
    <location>
        <begin position="23"/>
        <end position="335"/>
    </location>
</feature>